<dbReference type="Pfam" id="PF00023">
    <property type="entry name" value="Ank"/>
    <property type="match status" value="1"/>
</dbReference>
<dbReference type="Proteomes" id="UP001165190">
    <property type="component" value="Unassembled WGS sequence"/>
</dbReference>
<keyword evidence="3" id="KW-1185">Reference proteome</keyword>
<feature type="repeat" description="ANK" evidence="1">
    <location>
        <begin position="52"/>
        <end position="79"/>
    </location>
</feature>
<evidence type="ECO:0000313" key="2">
    <source>
        <dbReference type="EMBL" id="GMI84278.1"/>
    </source>
</evidence>
<proteinExistence type="predicted"/>
<evidence type="ECO:0000313" key="3">
    <source>
        <dbReference type="Proteomes" id="UP001165190"/>
    </source>
</evidence>
<gene>
    <name evidence="2" type="ORF">HRI_002097100</name>
</gene>
<dbReference type="AlphaFoldDB" id="A0A9W7HX28"/>
<dbReference type="InterPro" id="IPR036770">
    <property type="entry name" value="Ankyrin_rpt-contain_sf"/>
</dbReference>
<dbReference type="SUPFAM" id="SSF48403">
    <property type="entry name" value="Ankyrin repeat"/>
    <property type="match status" value="1"/>
</dbReference>
<sequence length="79" mass="8861">MKKLAVRDRDALLLLNQAGESPLSIGVDLKLQYCIKTIIELNLRALDYEGSNGQTALHLAVIRRDVDILLMILKKKQTS</sequence>
<dbReference type="InterPro" id="IPR002110">
    <property type="entry name" value="Ankyrin_rpt"/>
</dbReference>
<name>A0A9W7HX28_HIBTR</name>
<keyword evidence="1" id="KW-0040">ANK repeat</keyword>
<dbReference type="PROSITE" id="PS50297">
    <property type="entry name" value="ANK_REP_REGION"/>
    <property type="match status" value="1"/>
</dbReference>
<dbReference type="EMBL" id="BSYR01000020">
    <property type="protein sequence ID" value="GMI84278.1"/>
    <property type="molecule type" value="Genomic_DNA"/>
</dbReference>
<protein>
    <submittedName>
        <fullName evidence="2">Uncharacterized protein</fullName>
    </submittedName>
</protein>
<comment type="caution">
    <text evidence="2">The sequence shown here is derived from an EMBL/GenBank/DDBJ whole genome shotgun (WGS) entry which is preliminary data.</text>
</comment>
<dbReference type="PROSITE" id="PS50088">
    <property type="entry name" value="ANK_REPEAT"/>
    <property type="match status" value="1"/>
</dbReference>
<dbReference type="Gene3D" id="1.25.40.20">
    <property type="entry name" value="Ankyrin repeat-containing domain"/>
    <property type="match status" value="1"/>
</dbReference>
<organism evidence="2 3">
    <name type="scientific">Hibiscus trionum</name>
    <name type="common">Flower of an hour</name>
    <dbReference type="NCBI Taxonomy" id="183268"/>
    <lineage>
        <taxon>Eukaryota</taxon>
        <taxon>Viridiplantae</taxon>
        <taxon>Streptophyta</taxon>
        <taxon>Embryophyta</taxon>
        <taxon>Tracheophyta</taxon>
        <taxon>Spermatophyta</taxon>
        <taxon>Magnoliopsida</taxon>
        <taxon>eudicotyledons</taxon>
        <taxon>Gunneridae</taxon>
        <taxon>Pentapetalae</taxon>
        <taxon>rosids</taxon>
        <taxon>malvids</taxon>
        <taxon>Malvales</taxon>
        <taxon>Malvaceae</taxon>
        <taxon>Malvoideae</taxon>
        <taxon>Hibiscus</taxon>
    </lineage>
</organism>
<evidence type="ECO:0000256" key="1">
    <source>
        <dbReference type="PROSITE-ProRule" id="PRU00023"/>
    </source>
</evidence>
<reference evidence="2" key="1">
    <citation type="submission" date="2023-05" db="EMBL/GenBank/DDBJ databases">
        <title>Genome and transcriptome analyses reveal genes involved in the formation of fine ridges on petal epidermal cells in Hibiscus trionum.</title>
        <authorList>
            <person name="Koshimizu S."/>
            <person name="Masuda S."/>
            <person name="Ishii T."/>
            <person name="Shirasu K."/>
            <person name="Hoshino A."/>
            <person name="Arita M."/>
        </authorList>
    </citation>
    <scope>NUCLEOTIDE SEQUENCE</scope>
    <source>
        <strain evidence="2">Hamamatsu line</strain>
    </source>
</reference>
<accession>A0A9W7HX28</accession>